<keyword evidence="2" id="KW-1185">Reference proteome</keyword>
<dbReference type="EMBL" id="WJBH02000005">
    <property type="protein sequence ID" value="KAI9557911.1"/>
    <property type="molecule type" value="Genomic_DNA"/>
</dbReference>
<dbReference type="Proteomes" id="UP000820818">
    <property type="component" value="Linkage Group LG5"/>
</dbReference>
<reference evidence="1 2" key="1">
    <citation type="submission" date="2022-05" db="EMBL/GenBank/DDBJ databases">
        <title>A multi-omics perspective on studying reproductive biology in Daphnia sinensis.</title>
        <authorList>
            <person name="Jia J."/>
        </authorList>
    </citation>
    <scope>NUCLEOTIDE SEQUENCE [LARGE SCALE GENOMIC DNA]</scope>
    <source>
        <strain evidence="1 2">WSL</strain>
    </source>
</reference>
<evidence type="ECO:0000313" key="2">
    <source>
        <dbReference type="Proteomes" id="UP000820818"/>
    </source>
</evidence>
<dbReference type="AlphaFoldDB" id="A0AAD5PS74"/>
<accession>A0AAD5PS74</accession>
<name>A0AAD5PS74_9CRUS</name>
<proteinExistence type="predicted"/>
<evidence type="ECO:0000313" key="1">
    <source>
        <dbReference type="EMBL" id="KAI9557911.1"/>
    </source>
</evidence>
<gene>
    <name evidence="1" type="ORF">GHT06_014663</name>
</gene>
<sequence>MCTPTQAVNFADAGNSPERCVIHSVTRQHCSSSNQSSNPGKMSLPVFTDADRVFIFSCRLRLNV</sequence>
<protein>
    <submittedName>
        <fullName evidence="1">Uncharacterized protein</fullName>
    </submittedName>
</protein>
<comment type="caution">
    <text evidence="1">The sequence shown here is derived from an EMBL/GenBank/DDBJ whole genome shotgun (WGS) entry which is preliminary data.</text>
</comment>
<organism evidence="1 2">
    <name type="scientific">Daphnia sinensis</name>
    <dbReference type="NCBI Taxonomy" id="1820382"/>
    <lineage>
        <taxon>Eukaryota</taxon>
        <taxon>Metazoa</taxon>
        <taxon>Ecdysozoa</taxon>
        <taxon>Arthropoda</taxon>
        <taxon>Crustacea</taxon>
        <taxon>Branchiopoda</taxon>
        <taxon>Diplostraca</taxon>
        <taxon>Cladocera</taxon>
        <taxon>Anomopoda</taxon>
        <taxon>Daphniidae</taxon>
        <taxon>Daphnia</taxon>
        <taxon>Daphnia similis group</taxon>
    </lineage>
</organism>